<dbReference type="SUPFAM" id="SSF52096">
    <property type="entry name" value="ClpP/crotonase"/>
    <property type="match status" value="1"/>
</dbReference>
<dbReference type="Pfam" id="PF00378">
    <property type="entry name" value="ECH_1"/>
    <property type="match status" value="1"/>
</dbReference>
<accession>A0ABW8EV08</accession>
<dbReference type="RefSeq" id="WP_402698183.1">
    <property type="nucleotide sequence ID" value="NZ_JBIUZV010000001.1"/>
</dbReference>
<keyword evidence="3" id="KW-1185">Reference proteome</keyword>
<comment type="caution">
    <text evidence="2">The sequence shown here is derived from an EMBL/GenBank/DDBJ whole genome shotgun (WGS) entry which is preliminary data.</text>
</comment>
<dbReference type="InterPro" id="IPR029045">
    <property type="entry name" value="ClpP/crotonase-like_dom_sf"/>
</dbReference>
<proteinExistence type="inferred from homology"/>
<dbReference type="Proteomes" id="UP001617427">
    <property type="component" value="Unassembled WGS sequence"/>
</dbReference>
<sequence length="281" mass="30219">MMTARVNPPSVDIEMKNHGLSRVGWIWINRPVDGNVIDRSMVQEIIRAVASLNKNPEVRVIVLAARGESFSCGIESGWLRAQASASMSDALDDTRKLAQLLQVLAECEKPTIARVQGNAVGIGAGMIAACDIGIAADHVRFTMVDDNLGMAPAVITPHLVRAIGARQCQRYFQTSEQLTAARAAELGLVHEVVAPEALDEHITALIASLLLGDAQAQQASSKLIRAIAIAPGSVDMTADAVRVGARLRAGPSLRARMALPVERPFLSVHRVVLDEWMREAD</sequence>
<evidence type="ECO:0000313" key="3">
    <source>
        <dbReference type="Proteomes" id="UP001617427"/>
    </source>
</evidence>
<dbReference type="InterPro" id="IPR051683">
    <property type="entry name" value="Enoyl-CoA_Hydratase/Isomerase"/>
</dbReference>
<protein>
    <submittedName>
        <fullName evidence="2">Enoyl-CoA hydratase-related protein</fullName>
    </submittedName>
</protein>
<dbReference type="PANTHER" id="PTHR42964">
    <property type="entry name" value="ENOYL-COA HYDRATASE"/>
    <property type="match status" value="1"/>
</dbReference>
<dbReference type="EMBL" id="JBIUZV010000001">
    <property type="protein sequence ID" value="MFJ3044679.1"/>
    <property type="molecule type" value="Genomic_DNA"/>
</dbReference>
<dbReference type="CDD" id="cd06558">
    <property type="entry name" value="crotonase-like"/>
    <property type="match status" value="1"/>
</dbReference>
<name>A0ABW8EV08_9BURK</name>
<evidence type="ECO:0000256" key="1">
    <source>
        <dbReference type="ARBA" id="ARBA00005254"/>
    </source>
</evidence>
<organism evidence="2 3">
    <name type="scientific">Herbaspirillum chlorophenolicum</name>
    <dbReference type="NCBI Taxonomy" id="211589"/>
    <lineage>
        <taxon>Bacteria</taxon>
        <taxon>Pseudomonadati</taxon>
        <taxon>Pseudomonadota</taxon>
        <taxon>Betaproteobacteria</taxon>
        <taxon>Burkholderiales</taxon>
        <taxon>Oxalobacteraceae</taxon>
        <taxon>Herbaspirillum</taxon>
    </lineage>
</organism>
<dbReference type="InterPro" id="IPR001753">
    <property type="entry name" value="Enoyl-CoA_hydra/iso"/>
</dbReference>
<gene>
    <name evidence="2" type="ORF">ACIPEN_02505</name>
</gene>
<comment type="similarity">
    <text evidence="1">Belongs to the enoyl-CoA hydratase/isomerase family.</text>
</comment>
<reference evidence="2 3" key="1">
    <citation type="submission" date="2024-10" db="EMBL/GenBank/DDBJ databases">
        <title>The Natural Products Discovery Center: Release of the First 8490 Sequenced Strains for Exploring Actinobacteria Biosynthetic Diversity.</title>
        <authorList>
            <person name="Kalkreuter E."/>
            <person name="Kautsar S.A."/>
            <person name="Yang D."/>
            <person name="Bader C.D."/>
            <person name="Teijaro C.N."/>
            <person name="Fluegel L."/>
            <person name="Davis C.M."/>
            <person name="Simpson J.R."/>
            <person name="Lauterbach L."/>
            <person name="Steele A.D."/>
            <person name="Gui C."/>
            <person name="Meng S."/>
            <person name="Li G."/>
            <person name="Viehrig K."/>
            <person name="Ye F."/>
            <person name="Su P."/>
            <person name="Kiefer A.F."/>
            <person name="Nichols A."/>
            <person name="Cepeda A.J."/>
            <person name="Yan W."/>
            <person name="Fan B."/>
            <person name="Jiang Y."/>
            <person name="Adhikari A."/>
            <person name="Zheng C.-J."/>
            <person name="Schuster L."/>
            <person name="Cowan T.M."/>
            <person name="Smanski M.J."/>
            <person name="Chevrette M.G."/>
            <person name="De Carvalho L.P.S."/>
            <person name="Shen B."/>
        </authorList>
    </citation>
    <scope>NUCLEOTIDE SEQUENCE [LARGE SCALE GENOMIC DNA]</scope>
    <source>
        <strain evidence="2 3">NPDC087045</strain>
    </source>
</reference>
<dbReference type="Gene3D" id="3.90.226.10">
    <property type="entry name" value="2-enoyl-CoA Hydratase, Chain A, domain 1"/>
    <property type="match status" value="1"/>
</dbReference>
<evidence type="ECO:0000313" key="2">
    <source>
        <dbReference type="EMBL" id="MFJ3044679.1"/>
    </source>
</evidence>
<dbReference type="PANTHER" id="PTHR42964:SF1">
    <property type="entry name" value="POLYKETIDE BIOSYNTHESIS ENOYL-COA HYDRATASE PKSH-RELATED"/>
    <property type="match status" value="1"/>
</dbReference>